<evidence type="ECO:0000313" key="3">
    <source>
        <dbReference type="Proteomes" id="UP000735302"/>
    </source>
</evidence>
<evidence type="ECO:0000256" key="1">
    <source>
        <dbReference type="SAM" id="MobiDB-lite"/>
    </source>
</evidence>
<dbReference type="Proteomes" id="UP000735302">
    <property type="component" value="Unassembled WGS sequence"/>
</dbReference>
<gene>
    <name evidence="2" type="ORF">PoB_007315100</name>
</gene>
<sequence length="347" mass="38956">MRISRLIGNVQRYCITHPWSYRTTGHRQPRVNQYWEIDPSQVNVYDVPVELAQQEGSSPNDYRKVETPATTDENGYLYIIPDPADGYDVPVTQSEGEDMRPEDYRKVEKPAPTDENGYLDILPDPADGYEVPVTQSEGEGMSPEDSRKVETPALTDNNGDLYILPDPADGYEVPVTQSEGQGMKPEVLERTADQFCVKWSITRPAFTLIACKNIVKRLSLHGTIETHGFRLHLTADAEFCFLQSLVSATVDLFLIIILGVSKSTGHRQSRVNQYGEIDSSQVNVYDELVQQEGSSPNGGLVMYIMVLGGDLVSLFVPKSLYKYDVEQNTSYKDCDGKSQMFNITVYQ</sequence>
<organism evidence="2 3">
    <name type="scientific">Plakobranchus ocellatus</name>
    <dbReference type="NCBI Taxonomy" id="259542"/>
    <lineage>
        <taxon>Eukaryota</taxon>
        <taxon>Metazoa</taxon>
        <taxon>Spiralia</taxon>
        <taxon>Lophotrochozoa</taxon>
        <taxon>Mollusca</taxon>
        <taxon>Gastropoda</taxon>
        <taxon>Heterobranchia</taxon>
        <taxon>Euthyneura</taxon>
        <taxon>Panpulmonata</taxon>
        <taxon>Sacoglossa</taxon>
        <taxon>Placobranchoidea</taxon>
        <taxon>Plakobranchidae</taxon>
        <taxon>Plakobranchus</taxon>
    </lineage>
</organism>
<dbReference type="EMBL" id="BLXT01008200">
    <property type="protein sequence ID" value="GFO46646.1"/>
    <property type="molecule type" value="Genomic_DNA"/>
</dbReference>
<proteinExistence type="predicted"/>
<reference evidence="2 3" key="1">
    <citation type="journal article" date="2021" name="Elife">
        <title>Chloroplast acquisition without the gene transfer in kleptoplastic sea slugs, Plakobranchus ocellatus.</title>
        <authorList>
            <person name="Maeda T."/>
            <person name="Takahashi S."/>
            <person name="Yoshida T."/>
            <person name="Shimamura S."/>
            <person name="Takaki Y."/>
            <person name="Nagai Y."/>
            <person name="Toyoda A."/>
            <person name="Suzuki Y."/>
            <person name="Arimoto A."/>
            <person name="Ishii H."/>
            <person name="Satoh N."/>
            <person name="Nishiyama T."/>
            <person name="Hasebe M."/>
            <person name="Maruyama T."/>
            <person name="Minagawa J."/>
            <person name="Obokata J."/>
            <person name="Shigenobu S."/>
        </authorList>
    </citation>
    <scope>NUCLEOTIDE SEQUENCE [LARGE SCALE GENOMIC DNA]</scope>
</reference>
<comment type="caution">
    <text evidence="2">The sequence shown here is derived from an EMBL/GenBank/DDBJ whole genome shotgun (WGS) entry which is preliminary data.</text>
</comment>
<accession>A0AAV4DRX6</accession>
<protein>
    <submittedName>
        <fullName evidence="2">Uncharacterized protein</fullName>
    </submittedName>
</protein>
<keyword evidence="3" id="KW-1185">Reference proteome</keyword>
<dbReference type="AlphaFoldDB" id="A0AAV4DRX6"/>
<evidence type="ECO:0000313" key="2">
    <source>
        <dbReference type="EMBL" id="GFO46646.1"/>
    </source>
</evidence>
<name>A0AAV4DRX6_9GAST</name>
<feature type="region of interest" description="Disordered" evidence="1">
    <location>
        <begin position="133"/>
        <end position="159"/>
    </location>
</feature>